<proteinExistence type="predicted"/>
<reference evidence="1 2" key="1">
    <citation type="submission" date="2017-03" db="EMBL/GenBank/DDBJ databases">
        <authorList>
            <person name="Afonso C.L."/>
            <person name="Miller P.J."/>
            <person name="Scott M.A."/>
            <person name="Spackman E."/>
            <person name="Goraichik I."/>
            <person name="Dimitrov K.M."/>
            <person name="Suarez D.L."/>
            <person name="Swayne D.E."/>
        </authorList>
    </citation>
    <scope>NUCLEOTIDE SEQUENCE [LARGE SCALE GENOMIC DNA]</scope>
    <source>
        <strain evidence="1">PRJEB14757</strain>
    </source>
</reference>
<dbReference type="AlphaFoldDB" id="A0A1W1HL15"/>
<dbReference type="SUPFAM" id="SSF53335">
    <property type="entry name" value="S-adenosyl-L-methionine-dependent methyltransferases"/>
    <property type="match status" value="1"/>
</dbReference>
<dbReference type="OrthoDB" id="5292242at2"/>
<accession>A0A1W1HL15</accession>
<dbReference type="PANTHER" id="PTHR43861">
    <property type="entry name" value="TRANS-ACONITATE 2-METHYLTRANSFERASE-RELATED"/>
    <property type="match status" value="1"/>
</dbReference>
<dbReference type="Pfam" id="PF13489">
    <property type="entry name" value="Methyltransf_23"/>
    <property type="match status" value="1"/>
</dbReference>
<dbReference type="EMBL" id="FWEV01000337">
    <property type="protein sequence ID" value="SLM33150.1"/>
    <property type="molecule type" value="Genomic_DNA"/>
</dbReference>
<dbReference type="Proteomes" id="UP000191931">
    <property type="component" value="Unassembled WGS sequence"/>
</dbReference>
<dbReference type="Gene3D" id="3.40.50.150">
    <property type="entry name" value="Vaccinia Virus protein VP39"/>
    <property type="match status" value="1"/>
</dbReference>
<evidence type="ECO:0000313" key="1">
    <source>
        <dbReference type="EMBL" id="SLM33150.1"/>
    </source>
</evidence>
<protein>
    <recommendedName>
        <fullName evidence="3">Methyltransferase type 11</fullName>
    </recommendedName>
</protein>
<evidence type="ECO:0008006" key="3">
    <source>
        <dbReference type="Google" id="ProtNLM"/>
    </source>
</evidence>
<sequence length="297" mass="34461">MTSSIEYDKEWIEQTWGWDNPEVFIETKGQNLRPRILESIKIAKLKHGMKALDVGCGRGEVVLYCARNGIQAVGVDYSSDVIKIAEAAKSKHSSAQQALMKFLCGDIEDINEQSEYDRIFLLDFVEHLNDIDLHNVLRKCRKLLKPSGYLVIHTLPNRWLYDITYGKLLRLLMPYLPENPRTEKEKKIHINEMSIVHLHKTLDKAGFYSKIWLSDLILKQAQWHLKEPLNDSRGKLYNWLNKPLISLLYKISLLTPLKLLISNDIFAIASKNQSEIFTNDFNYSIEGFAINILKKWD</sequence>
<keyword evidence="2" id="KW-1185">Reference proteome</keyword>
<dbReference type="STRING" id="1246637.MTBBW1_900017"/>
<name>A0A1W1HL15_9BACT</name>
<organism evidence="1 2">
    <name type="scientific">Desulfamplus magnetovallimortis</name>
    <dbReference type="NCBI Taxonomy" id="1246637"/>
    <lineage>
        <taxon>Bacteria</taxon>
        <taxon>Pseudomonadati</taxon>
        <taxon>Thermodesulfobacteriota</taxon>
        <taxon>Desulfobacteria</taxon>
        <taxon>Desulfobacterales</taxon>
        <taxon>Desulfobacteraceae</taxon>
        <taxon>Desulfamplus</taxon>
    </lineage>
</organism>
<dbReference type="RefSeq" id="WP_080803306.1">
    <property type="nucleotide sequence ID" value="NZ_LT828544.1"/>
</dbReference>
<dbReference type="CDD" id="cd02440">
    <property type="entry name" value="AdoMet_MTases"/>
    <property type="match status" value="1"/>
</dbReference>
<gene>
    <name evidence="1" type="ORF">MTBBW1_900017</name>
</gene>
<dbReference type="InterPro" id="IPR029063">
    <property type="entry name" value="SAM-dependent_MTases_sf"/>
</dbReference>
<evidence type="ECO:0000313" key="2">
    <source>
        <dbReference type="Proteomes" id="UP000191931"/>
    </source>
</evidence>